<sequence>MNQEQYLYIRSLKGLPKYSLLSTMEFQYHHSFIPLVLSFLLQQRRLFMYMIC</sequence>
<accession>A0AAV5KIH0</accession>
<comment type="caution">
    <text evidence="1">The sequence shown here is derived from an EMBL/GenBank/DDBJ whole genome shotgun (WGS) entry which is preliminary data.</text>
</comment>
<dbReference type="Proteomes" id="UP001054252">
    <property type="component" value="Unassembled WGS sequence"/>
</dbReference>
<protein>
    <recommendedName>
        <fullName evidence="3">Maturase K</fullName>
    </recommendedName>
</protein>
<dbReference type="EMBL" id="BPVZ01000065">
    <property type="protein sequence ID" value="GKV24399.1"/>
    <property type="molecule type" value="Genomic_DNA"/>
</dbReference>
<evidence type="ECO:0008006" key="3">
    <source>
        <dbReference type="Google" id="ProtNLM"/>
    </source>
</evidence>
<reference evidence="1 2" key="1">
    <citation type="journal article" date="2021" name="Commun. Biol.">
        <title>The genome of Shorea leprosula (Dipterocarpaceae) highlights the ecological relevance of drought in aseasonal tropical rainforests.</title>
        <authorList>
            <person name="Ng K.K.S."/>
            <person name="Kobayashi M.J."/>
            <person name="Fawcett J.A."/>
            <person name="Hatakeyama M."/>
            <person name="Paape T."/>
            <person name="Ng C.H."/>
            <person name="Ang C.C."/>
            <person name="Tnah L.H."/>
            <person name="Lee C.T."/>
            <person name="Nishiyama T."/>
            <person name="Sese J."/>
            <person name="O'Brien M.J."/>
            <person name="Copetti D."/>
            <person name="Mohd Noor M.I."/>
            <person name="Ong R.C."/>
            <person name="Putra M."/>
            <person name="Sireger I.Z."/>
            <person name="Indrioko S."/>
            <person name="Kosugi Y."/>
            <person name="Izuno A."/>
            <person name="Isagi Y."/>
            <person name="Lee S.L."/>
            <person name="Shimizu K.K."/>
        </authorList>
    </citation>
    <scope>NUCLEOTIDE SEQUENCE [LARGE SCALE GENOMIC DNA]</scope>
    <source>
        <strain evidence="1">214</strain>
    </source>
</reference>
<proteinExistence type="predicted"/>
<evidence type="ECO:0000313" key="1">
    <source>
        <dbReference type="EMBL" id="GKV24399.1"/>
    </source>
</evidence>
<evidence type="ECO:0000313" key="2">
    <source>
        <dbReference type="Proteomes" id="UP001054252"/>
    </source>
</evidence>
<dbReference type="AlphaFoldDB" id="A0AAV5KIH0"/>
<gene>
    <name evidence="1" type="ORF">SLEP1_g34014</name>
</gene>
<name>A0AAV5KIH0_9ROSI</name>
<organism evidence="1 2">
    <name type="scientific">Rubroshorea leprosula</name>
    <dbReference type="NCBI Taxonomy" id="152421"/>
    <lineage>
        <taxon>Eukaryota</taxon>
        <taxon>Viridiplantae</taxon>
        <taxon>Streptophyta</taxon>
        <taxon>Embryophyta</taxon>
        <taxon>Tracheophyta</taxon>
        <taxon>Spermatophyta</taxon>
        <taxon>Magnoliopsida</taxon>
        <taxon>eudicotyledons</taxon>
        <taxon>Gunneridae</taxon>
        <taxon>Pentapetalae</taxon>
        <taxon>rosids</taxon>
        <taxon>malvids</taxon>
        <taxon>Malvales</taxon>
        <taxon>Dipterocarpaceae</taxon>
        <taxon>Rubroshorea</taxon>
    </lineage>
</organism>
<keyword evidence="2" id="KW-1185">Reference proteome</keyword>